<name>A0A0P1B3D4_PLAHL</name>
<organism evidence="1 2">
    <name type="scientific">Plasmopara halstedii</name>
    <name type="common">Downy mildew of sunflower</name>
    <dbReference type="NCBI Taxonomy" id="4781"/>
    <lineage>
        <taxon>Eukaryota</taxon>
        <taxon>Sar</taxon>
        <taxon>Stramenopiles</taxon>
        <taxon>Oomycota</taxon>
        <taxon>Peronosporomycetes</taxon>
        <taxon>Peronosporales</taxon>
        <taxon>Peronosporaceae</taxon>
        <taxon>Plasmopara</taxon>
    </lineage>
</organism>
<dbReference type="Proteomes" id="UP000054928">
    <property type="component" value="Unassembled WGS sequence"/>
</dbReference>
<dbReference type="AlphaFoldDB" id="A0A0P1B3D4"/>
<reference evidence="2" key="1">
    <citation type="submission" date="2014-09" db="EMBL/GenBank/DDBJ databases">
        <authorList>
            <person name="Sharma Rahul"/>
            <person name="Thines Marco"/>
        </authorList>
    </citation>
    <scope>NUCLEOTIDE SEQUENCE [LARGE SCALE GENOMIC DNA]</scope>
</reference>
<sequence length="56" mass="6360">MREPDECSQELSLRDESVLLTDTIRRTPVFLSIFALPTSIRWEVLSIPSTASILPE</sequence>
<evidence type="ECO:0000313" key="2">
    <source>
        <dbReference type="Proteomes" id="UP000054928"/>
    </source>
</evidence>
<keyword evidence="2" id="KW-1185">Reference proteome</keyword>
<evidence type="ECO:0000313" key="1">
    <source>
        <dbReference type="EMBL" id="CEG49233.1"/>
    </source>
</evidence>
<accession>A0A0P1B3D4</accession>
<protein>
    <submittedName>
        <fullName evidence="1">Uncharacterized protein</fullName>
    </submittedName>
</protein>
<dbReference type="RefSeq" id="XP_024585602.1">
    <property type="nucleotide sequence ID" value="XM_024720399.1"/>
</dbReference>
<dbReference type="GeneID" id="36402060"/>
<dbReference type="EMBL" id="CCYD01003042">
    <property type="protein sequence ID" value="CEG49233.1"/>
    <property type="molecule type" value="Genomic_DNA"/>
</dbReference>
<proteinExistence type="predicted"/>